<organism evidence="5 6">
    <name type="scientific">Natronospira proteinivora</name>
    <dbReference type="NCBI Taxonomy" id="1807133"/>
    <lineage>
        <taxon>Bacteria</taxon>
        <taxon>Pseudomonadati</taxon>
        <taxon>Pseudomonadota</taxon>
        <taxon>Gammaproteobacteria</taxon>
        <taxon>Natronospirales</taxon>
        <taxon>Natronospiraceae</taxon>
        <taxon>Natronospira</taxon>
    </lineage>
</organism>
<keyword evidence="6" id="KW-1185">Reference proteome</keyword>
<dbReference type="EMBL" id="JALJYF010000002">
    <property type="protein sequence ID" value="MCP1727969.1"/>
    <property type="molecule type" value="Genomic_DNA"/>
</dbReference>
<dbReference type="InterPro" id="IPR007440">
    <property type="entry name" value="Chorismate--pyruvate_lyase"/>
</dbReference>
<feature type="region of interest" description="Disordered" evidence="4">
    <location>
        <begin position="1"/>
        <end position="27"/>
    </location>
</feature>
<dbReference type="GO" id="GO:0008813">
    <property type="term" value="F:chorismate lyase activity"/>
    <property type="evidence" value="ECO:0007669"/>
    <property type="project" value="UniProtKB-EC"/>
</dbReference>
<evidence type="ECO:0000313" key="5">
    <source>
        <dbReference type="EMBL" id="MCP1727969.1"/>
    </source>
</evidence>
<dbReference type="RefSeq" id="WP_253449132.1">
    <property type="nucleotide sequence ID" value="NZ_JALJYF010000002.1"/>
</dbReference>
<evidence type="ECO:0000256" key="3">
    <source>
        <dbReference type="ARBA" id="ARBA00023239"/>
    </source>
</evidence>
<dbReference type="PANTHER" id="PTHR38683:SF1">
    <property type="entry name" value="CHORISMATE PYRUVATE-LYASE"/>
    <property type="match status" value="1"/>
</dbReference>
<keyword evidence="3 5" id="KW-0456">Lyase</keyword>
<keyword evidence="1" id="KW-0963">Cytoplasm</keyword>
<dbReference type="InterPro" id="IPR028978">
    <property type="entry name" value="Chorismate_lyase_/UTRA_dom_sf"/>
</dbReference>
<dbReference type="PANTHER" id="PTHR38683">
    <property type="entry name" value="CHORISMATE PYRUVATE-LYASE"/>
    <property type="match status" value="1"/>
</dbReference>
<dbReference type="Proteomes" id="UP001523550">
    <property type="component" value="Unassembled WGS sequence"/>
</dbReference>
<evidence type="ECO:0000256" key="1">
    <source>
        <dbReference type="ARBA" id="ARBA00022490"/>
    </source>
</evidence>
<protein>
    <submittedName>
        <fullName evidence="5">Chorismate--pyruvate lyase</fullName>
        <ecNumber evidence="5">4.1.3.40</ecNumber>
    </submittedName>
</protein>
<keyword evidence="2" id="KW-0831">Ubiquinone biosynthesis</keyword>
<dbReference type="SUPFAM" id="SSF64288">
    <property type="entry name" value="Chorismate lyase-like"/>
    <property type="match status" value="1"/>
</dbReference>
<reference evidence="5 6" key="1">
    <citation type="submission" date="2022-03" db="EMBL/GenBank/DDBJ databases">
        <title>Genomic Encyclopedia of Type Strains, Phase III (KMG-III): the genomes of soil and plant-associated and newly described type strains.</title>
        <authorList>
            <person name="Whitman W."/>
        </authorList>
    </citation>
    <scope>NUCLEOTIDE SEQUENCE [LARGE SCALE GENOMIC DNA]</scope>
    <source>
        <strain evidence="5 6">BSker1</strain>
    </source>
</reference>
<proteinExistence type="predicted"/>
<dbReference type="EC" id="4.1.3.40" evidence="5"/>
<evidence type="ECO:0000256" key="4">
    <source>
        <dbReference type="SAM" id="MobiDB-lite"/>
    </source>
</evidence>
<evidence type="ECO:0000313" key="6">
    <source>
        <dbReference type="Proteomes" id="UP001523550"/>
    </source>
</evidence>
<dbReference type="Pfam" id="PF04345">
    <property type="entry name" value="Chor_lyase"/>
    <property type="match status" value="1"/>
</dbReference>
<gene>
    <name evidence="5" type="ORF">J2T60_001969</name>
</gene>
<accession>A0ABT1G9H3</accession>
<name>A0ABT1G9H3_9GAMM</name>
<sequence>MSTPSRQPETQTRATWLSPDQVAESDRPRNWPWLVEAGSLTGRLEASLGAPVEVERLSEVSDGDGALRREVRLYAAGRPLIYAVSHIPAALLDRLEWVSSLGDQPLGTRLFSDATASREDLCVARLAADDPLVRRACDGLDRQPSSLWARRSRLVVGGQAMVIVECFLQGEAE</sequence>
<comment type="caution">
    <text evidence="5">The sequence shown here is derived from an EMBL/GenBank/DDBJ whole genome shotgun (WGS) entry which is preliminary data.</text>
</comment>
<evidence type="ECO:0000256" key="2">
    <source>
        <dbReference type="ARBA" id="ARBA00022688"/>
    </source>
</evidence>
<dbReference type="Gene3D" id="3.40.1410.10">
    <property type="entry name" value="Chorismate lyase-like"/>
    <property type="match status" value="1"/>
</dbReference>
<feature type="compositionally biased region" description="Polar residues" evidence="4">
    <location>
        <begin position="1"/>
        <end position="15"/>
    </location>
</feature>